<gene>
    <name evidence="2" type="ORF">P167DRAFT_580348</name>
</gene>
<accession>A0A3N4K825</accession>
<reference evidence="2 3" key="1">
    <citation type="journal article" date="2018" name="Nat. Ecol. Evol.">
        <title>Pezizomycetes genomes reveal the molecular basis of ectomycorrhizal truffle lifestyle.</title>
        <authorList>
            <person name="Murat C."/>
            <person name="Payen T."/>
            <person name="Noel B."/>
            <person name="Kuo A."/>
            <person name="Morin E."/>
            <person name="Chen J."/>
            <person name="Kohler A."/>
            <person name="Krizsan K."/>
            <person name="Balestrini R."/>
            <person name="Da Silva C."/>
            <person name="Montanini B."/>
            <person name="Hainaut M."/>
            <person name="Levati E."/>
            <person name="Barry K.W."/>
            <person name="Belfiori B."/>
            <person name="Cichocki N."/>
            <person name="Clum A."/>
            <person name="Dockter R.B."/>
            <person name="Fauchery L."/>
            <person name="Guy J."/>
            <person name="Iotti M."/>
            <person name="Le Tacon F."/>
            <person name="Lindquist E.A."/>
            <person name="Lipzen A."/>
            <person name="Malagnac F."/>
            <person name="Mello A."/>
            <person name="Molinier V."/>
            <person name="Miyauchi S."/>
            <person name="Poulain J."/>
            <person name="Riccioni C."/>
            <person name="Rubini A."/>
            <person name="Sitrit Y."/>
            <person name="Splivallo R."/>
            <person name="Traeger S."/>
            <person name="Wang M."/>
            <person name="Zifcakova L."/>
            <person name="Wipf D."/>
            <person name="Zambonelli A."/>
            <person name="Paolocci F."/>
            <person name="Nowrousian M."/>
            <person name="Ottonello S."/>
            <person name="Baldrian P."/>
            <person name="Spatafora J.W."/>
            <person name="Henrissat B."/>
            <person name="Nagy L.G."/>
            <person name="Aury J.M."/>
            <person name="Wincker P."/>
            <person name="Grigoriev I.V."/>
            <person name="Bonfante P."/>
            <person name="Martin F.M."/>
        </authorList>
    </citation>
    <scope>NUCLEOTIDE SEQUENCE [LARGE SCALE GENOMIC DNA]</scope>
    <source>
        <strain evidence="2 3">CCBAS932</strain>
    </source>
</reference>
<dbReference type="Proteomes" id="UP000277580">
    <property type="component" value="Unassembled WGS sequence"/>
</dbReference>
<dbReference type="EMBL" id="ML119281">
    <property type="protein sequence ID" value="RPB06563.1"/>
    <property type="molecule type" value="Genomic_DNA"/>
</dbReference>
<proteinExistence type="predicted"/>
<dbReference type="OrthoDB" id="10583794at2759"/>
<feature type="region of interest" description="Disordered" evidence="1">
    <location>
        <begin position="154"/>
        <end position="179"/>
    </location>
</feature>
<feature type="compositionally biased region" description="Acidic residues" evidence="1">
    <location>
        <begin position="393"/>
        <end position="412"/>
    </location>
</feature>
<sequence>MLYNLVLRLFPPIPPQFRSREIPPPSSSVTPVENRDGGRLNISRQALPTARQVVSDNRDPPRGSLLPTVFHSRNQPLSPDPSGASRGASVSTPEVRRRPRKLIRLDEGREGFRRIDTKVWTKVTFPSSSAMEQFSEYSNDIPLSQERDWSYLGHGAFGGGSSEGQEQQEDRSDEENGIVNGLPRRSLSYTYLRGLERSVFNGTMNDLRDDTFFKEPFPAPDRIDQIFGDTWLEVYGWRFAATAIPELIQSKYYDGKRQRGLVDPKFMDKLNDVFMSLADSVIGFGLRNCATGECINGREFKRDKCFGKTRSDVRRFITDRIRLVSNVPTSPSQLQQVTDPELRQAHWQPKGSRDKAIANDFLDFKAVISDGEEVESDVKRPQKHGGDDRFEGEIEETQDTEVSEGESDNDEL</sequence>
<evidence type="ECO:0000256" key="1">
    <source>
        <dbReference type="SAM" id="MobiDB-lite"/>
    </source>
</evidence>
<keyword evidence="3" id="KW-1185">Reference proteome</keyword>
<feature type="region of interest" description="Disordered" evidence="1">
    <location>
        <begin position="372"/>
        <end position="412"/>
    </location>
</feature>
<dbReference type="InParanoid" id="A0A3N4K825"/>
<evidence type="ECO:0000313" key="3">
    <source>
        <dbReference type="Proteomes" id="UP000277580"/>
    </source>
</evidence>
<protein>
    <submittedName>
        <fullName evidence="2">Uncharacterized protein</fullName>
    </submittedName>
</protein>
<evidence type="ECO:0000313" key="2">
    <source>
        <dbReference type="EMBL" id="RPB06563.1"/>
    </source>
</evidence>
<feature type="compositionally biased region" description="Basic and acidic residues" evidence="1">
    <location>
        <begin position="376"/>
        <end position="392"/>
    </location>
</feature>
<feature type="region of interest" description="Disordered" evidence="1">
    <location>
        <begin position="14"/>
        <end position="102"/>
    </location>
</feature>
<name>A0A3N4K825_9PEZI</name>
<organism evidence="2 3">
    <name type="scientific">Morchella conica CCBAS932</name>
    <dbReference type="NCBI Taxonomy" id="1392247"/>
    <lineage>
        <taxon>Eukaryota</taxon>
        <taxon>Fungi</taxon>
        <taxon>Dikarya</taxon>
        <taxon>Ascomycota</taxon>
        <taxon>Pezizomycotina</taxon>
        <taxon>Pezizomycetes</taxon>
        <taxon>Pezizales</taxon>
        <taxon>Morchellaceae</taxon>
        <taxon>Morchella</taxon>
    </lineage>
</organism>
<dbReference type="AlphaFoldDB" id="A0A3N4K825"/>